<name>A0A6J3MFW2_9PEZI</name>
<keyword evidence="9" id="KW-1185">Reference proteome</keyword>
<gene>
    <name evidence="10" type="ORF">K489DRAFT_405644</name>
</gene>
<evidence type="ECO:0000313" key="10">
    <source>
        <dbReference type="RefSeq" id="XP_033463912.1"/>
    </source>
</evidence>
<feature type="region of interest" description="Disordered" evidence="5">
    <location>
        <begin position="454"/>
        <end position="500"/>
    </location>
</feature>
<reference evidence="10" key="1">
    <citation type="submission" date="2020-01" db="EMBL/GenBank/DDBJ databases">
        <authorList>
            <consortium name="DOE Joint Genome Institute"/>
            <person name="Haridas S."/>
            <person name="Albert R."/>
            <person name="Binder M."/>
            <person name="Bloem J."/>
            <person name="Labutti K."/>
            <person name="Salamov A."/>
            <person name="Andreopoulos B."/>
            <person name="Baker S.E."/>
            <person name="Barry K."/>
            <person name="Bills G."/>
            <person name="Bluhm B.H."/>
            <person name="Cannon C."/>
            <person name="Castanera R."/>
            <person name="Culley D.E."/>
            <person name="Daum C."/>
            <person name="Ezra D."/>
            <person name="Gonzalez J.B."/>
            <person name="Henrissat B."/>
            <person name="Kuo A."/>
            <person name="Liang C."/>
            <person name="Lipzen A."/>
            <person name="Lutzoni F."/>
            <person name="Magnuson J."/>
            <person name="Mondo S."/>
            <person name="Nolan M."/>
            <person name="Ohm R."/>
            <person name="Pangilinan J."/>
            <person name="Park H.-J."/>
            <person name="Ramirez L."/>
            <person name="Alfaro M."/>
            <person name="Sun H."/>
            <person name="Tritt A."/>
            <person name="Yoshinaga Y."/>
            <person name="Zwiers L.-H."/>
            <person name="Turgeon B.G."/>
            <person name="Goodwin S.B."/>
            <person name="Spatafora J.W."/>
            <person name="Crous P.W."/>
            <person name="Grigoriev I.V."/>
        </authorList>
    </citation>
    <scope>NUCLEOTIDE SEQUENCE</scope>
    <source>
        <strain evidence="10">CBS 342.82</strain>
    </source>
</reference>
<evidence type="ECO:0000259" key="8">
    <source>
        <dbReference type="Pfam" id="PF13515"/>
    </source>
</evidence>
<feature type="transmembrane region" description="Helical" evidence="6">
    <location>
        <begin position="735"/>
        <end position="754"/>
    </location>
</feature>
<feature type="transmembrane region" description="Helical" evidence="6">
    <location>
        <begin position="653"/>
        <end position="672"/>
    </location>
</feature>
<comment type="subcellular location">
    <subcellularLocation>
        <location evidence="1">Membrane</location>
        <topology evidence="1">Multi-pass membrane protein</topology>
    </subcellularLocation>
</comment>
<dbReference type="InterPro" id="IPR049453">
    <property type="entry name" value="Memb_transporter_dom"/>
</dbReference>
<dbReference type="OrthoDB" id="2274698at2759"/>
<protein>
    <recommendedName>
        <fullName evidence="11">ER transporter 6TM N-terminal domain-containing protein</fullName>
    </recommendedName>
</protein>
<feature type="transmembrane region" description="Helical" evidence="6">
    <location>
        <begin position="708"/>
        <end position="729"/>
    </location>
</feature>
<feature type="domain" description="Integral membrane bound transporter" evidence="8">
    <location>
        <begin position="683"/>
        <end position="814"/>
    </location>
</feature>
<feature type="transmembrane region" description="Helical" evidence="6">
    <location>
        <begin position="68"/>
        <end position="87"/>
    </location>
</feature>
<evidence type="ECO:0000256" key="6">
    <source>
        <dbReference type="SAM" id="Phobius"/>
    </source>
</evidence>
<dbReference type="InterPro" id="IPR018823">
    <property type="entry name" value="ArAE_2_N"/>
</dbReference>
<dbReference type="RefSeq" id="XP_033463912.1">
    <property type="nucleotide sequence ID" value="XM_033607169.1"/>
</dbReference>
<keyword evidence="4 6" id="KW-0472">Membrane</keyword>
<feature type="transmembrane region" description="Helical" evidence="6">
    <location>
        <begin position="46"/>
        <end position="61"/>
    </location>
</feature>
<evidence type="ECO:0000256" key="4">
    <source>
        <dbReference type="ARBA" id="ARBA00023136"/>
    </source>
</evidence>
<dbReference type="GeneID" id="54364969"/>
<reference evidence="10" key="3">
    <citation type="submission" date="2025-08" db="UniProtKB">
        <authorList>
            <consortium name="RefSeq"/>
        </authorList>
    </citation>
    <scope>IDENTIFICATION</scope>
    <source>
        <strain evidence="10">CBS 342.82</strain>
    </source>
</reference>
<feature type="transmembrane region" description="Helical" evidence="6">
    <location>
        <begin position="761"/>
        <end position="780"/>
    </location>
</feature>
<organism evidence="10">
    <name type="scientific">Dissoconium aciculare CBS 342.82</name>
    <dbReference type="NCBI Taxonomy" id="1314786"/>
    <lineage>
        <taxon>Eukaryota</taxon>
        <taxon>Fungi</taxon>
        <taxon>Dikarya</taxon>
        <taxon>Ascomycota</taxon>
        <taxon>Pezizomycotina</taxon>
        <taxon>Dothideomycetes</taxon>
        <taxon>Dothideomycetidae</taxon>
        <taxon>Mycosphaerellales</taxon>
        <taxon>Dissoconiaceae</taxon>
        <taxon>Dissoconium</taxon>
    </lineage>
</organism>
<feature type="compositionally biased region" description="Basic and acidic residues" evidence="5">
    <location>
        <begin position="598"/>
        <end position="609"/>
    </location>
</feature>
<evidence type="ECO:0008006" key="11">
    <source>
        <dbReference type="Google" id="ProtNLM"/>
    </source>
</evidence>
<feature type="transmembrane region" description="Helical" evidence="6">
    <location>
        <begin position="169"/>
        <end position="186"/>
    </location>
</feature>
<reference evidence="10" key="2">
    <citation type="submission" date="2020-04" db="EMBL/GenBank/DDBJ databases">
        <authorList>
            <consortium name="NCBI Genome Project"/>
        </authorList>
    </citation>
    <scope>NUCLEOTIDE SEQUENCE</scope>
    <source>
        <strain evidence="10">CBS 342.82</strain>
    </source>
</reference>
<evidence type="ECO:0000256" key="1">
    <source>
        <dbReference type="ARBA" id="ARBA00004141"/>
    </source>
</evidence>
<keyword evidence="3 6" id="KW-1133">Transmembrane helix</keyword>
<proteinExistence type="predicted"/>
<feature type="region of interest" description="Disordered" evidence="5">
    <location>
        <begin position="597"/>
        <end position="624"/>
    </location>
</feature>
<evidence type="ECO:0000256" key="2">
    <source>
        <dbReference type="ARBA" id="ARBA00022692"/>
    </source>
</evidence>
<feature type="transmembrane region" description="Helical" evidence="6">
    <location>
        <begin position="800"/>
        <end position="817"/>
    </location>
</feature>
<dbReference type="Proteomes" id="UP000504637">
    <property type="component" value="Unplaced"/>
</dbReference>
<sequence length="1084" mass="119757">MPNLMRNLAWPLWLRRAGWEYLIVFRCCCALFGCILLLIIQPSLELLTFLAFLPVIIFYVKPPADLVVIWITHTLVGGVVLMTTWAWCTLGFKAADLVRDHDLDRQIATQLVGAQNLTTQPSQAQIFAILTPYAFQGVFVQPRPSAIWGAFIFVNVFWVWLIRAYRIRYFFVMVLAGILVLIYGTIGPLVPSFAPIDIGRLYLIPLGQYLAIGTFCACFILPTSVSGTVLRSSEALFDHKISLLNHVVGTLSAVENIRDTEALQLHVDERHTELIDLRLTGEPLLLKLEPLTNYLVLEPAFTRIAPFHVLQFWRVQSAISISLQSIVLFSNARNQSFKGDQWDRMAEDKILMQEFAEVRRTATHLIKTIIVGLEVGRDFCNSASPFILHSTLSHAKREDLLSRAVEARTYIHAQVAGVQKAITELEDPVEASTTPVGTRVETHEATNATLVNSADANGITGSDREMSVTDDTSLSEDMGVTEKISSSEETSASEPTDLGEKTSAKIHIADLLNRRAMDRVHLRGLLTICADVESSLVVIQHLLEQPIRLHWNIFNIGATSTLAELASNGSYTASNSQSVIPRLLRVLFSLERTGSEPTFRDLSKSRHSTELLTDPESSSPSQFDYPPHGVKPSILRRISPRSSLLQHLTSPQIILSFKVAVLAVALSIPAFIKSNNSAKFYYEQKGIWAAVTAIFATHMFAGETLFGFVARVVGTFIGALLGLVCWYISAGSGTANPYGLTAIVTVVFSILVPYRLYSSNFIVAVTVTTTATLVVGYSYIDAKLNPSLNPGYGWDVTWKRLVVSFIGLLAAFLVGSLPQPTSVHKHVCRVLSSTSNELGHLLSLSSTLAEHITSGAGLNEMNGNNEEGTVPATGGMRVMMQQDTYPELFAERTLFQGFNIVLSIRRKLGYNRQRLALTKLEYTRHASILPGHDQLKMVMDLQVEACDLLGLFLFQLQSCGPDDAALVLEQVRRCSSKGRTAINAALQLTLRTSFSLRSRKAYRDTIFNDSSNPNAISPEECERILVDFTLDRKSLTPVVLESKLSEQVEKPMLLSVAAEASLSALTSALRCIGKIEDLTHVDLT</sequence>
<dbReference type="Pfam" id="PF13515">
    <property type="entry name" value="FUSC_2"/>
    <property type="match status" value="1"/>
</dbReference>
<evidence type="ECO:0000256" key="5">
    <source>
        <dbReference type="SAM" id="MobiDB-lite"/>
    </source>
</evidence>
<evidence type="ECO:0000256" key="3">
    <source>
        <dbReference type="ARBA" id="ARBA00022989"/>
    </source>
</evidence>
<feature type="transmembrane region" description="Helical" evidence="6">
    <location>
        <begin position="21"/>
        <end position="40"/>
    </location>
</feature>
<feature type="transmembrane region" description="Helical" evidence="6">
    <location>
        <begin position="206"/>
        <end position="230"/>
    </location>
</feature>
<feature type="domain" description="Putative ER transporter 6TM N-terminal" evidence="7">
    <location>
        <begin position="21"/>
        <end position="314"/>
    </location>
</feature>
<dbReference type="PANTHER" id="PTHR37994">
    <property type="entry name" value="ARAE_2_N DOMAIN-CONTAINING PROTEIN-RELATED"/>
    <property type="match status" value="1"/>
</dbReference>
<dbReference type="Pfam" id="PF10337">
    <property type="entry name" value="ArAE_2_N"/>
    <property type="match status" value="1"/>
</dbReference>
<accession>A0A6J3MFW2</accession>
<evidence type="ECO:0000259" key="7">
    <source>
        <dbReference type="Pfam" id="PF10337"/>
    </source>
</evidence>
<dbReference type="AlphaFoldDB" id="A0A6J3MFW2"/>
<dbReference type="GO" id="GO:0016020">
    <property type="term" value="C:membrane"/>
    <property type="evidence" value="ECO:0007669"/>
    <property type="project" value="UniProtKB-SubCell"/>
</dbReference>
<keyword evidence="2 6" id="KW-0812">Transmembrane</keyword>
<feature type="transmembrane region" description="Helical" evidence="6">
    <location>
        <begin position="145"/>
        <end position="162"/>
    </location>
</feature>
<evidence type="ECO:0000313" key="9">
    <source>
        <dbReference type="Proteomes" id="UP000504637"/>
    </source>
</evidence>